<gene>
    <name evidence="1" type="ORF">FOT63_25575</name>
</gene>
<reference evidence="1 2" key="1">
    <citation type="submission" date="2019-07" db="EMBL/GenBank/DDBJ databases">
        <title>Serratia strains were isolated from fresh produce.</title>
        <authorList>
            <person name="Cho G.-S."/>
            <person name="Stein M."/>
            <person name="Lee W."/>
            <person name="Suh S.H."/>
            <person name="Franz C.M.A.P."/>
        </authorList>
    </citation>
    <scope>NUCLEOTIDE SEQUENCE [LARGE SCALE GENOMIC DNA]</scope>
    <source>
        <strain evidence="1 2">S17</strain>
    </source>
</reference>
<protein>
    <submittedName>
        <fullName evidence="1">CopG family transcriptional regulator</fullName>
    </submittedName>
</protein>
<accession>A0A9X9BXV6</accession>
<evidence type="ECO:0000313" key="2">
    <source>
        <dbReference type="Proteomes" id="UP000321307"/>
    </source>
</evidence>
<dbReference type="AlphaFoldDB" id="A0A9X9BXV6"/>
<proteinExistence type="predicted"/>
<evidence type="ECO:0000313" key="1">
    <source>
        <dbReference type="EMBL" id="TXE22156.1"/>
    </source>
</evidence>
<comment type="caution">
    <text evidence="1">The sequence shown here is derived from an EMBL/GenBank/DDBJ whole genome shotgun (WGS) entry which is preliminary data.</text>
</comment>
<dbReference type="Proteomes" id="UP000321307">
    <property type="component" value="Unassembled WGS sequence"/>
</dbReference>
<name>A0A9X9BXV6_9GAMM</name>
<organism evidence="1 2">
    <name type="scientific">Serratia ureilytica</name>
    <dbReference type="NCBI Taxonomy" id="300181"/>
    <lineage>
        <taxon>Bacteria</taxon>
        <taxon>Pseudomonadati</taxon>
        <taxon>Pseudomonadota</taxon>
        <taxon>Gammaproteobacteria</taxon>
        <taxon>Enterobacterales</taxon>
        <taxon>Yersiniaceae</taxon>
        <taxon>Serratia</taxon>
    </lineage>
</organism>
<dbReference type="RefSeq" id="WP_147839273.1">
    <property type="nucleotide sequence ID" value="NZ_VOUP01000056.1"/>
</dbReference>
<sequence length="93" mass="10171">MALKLNVPTIPAGDEPATTTETARFIAGAVRKQSSKPKLANFRLTPRYDNILDTEVARSGMSRTAVLKAALSAYEGLDDNQKNYWLLESAKNS</sequence>
<dbReference type="EMBL" id="VOUP01000056">
    <property type="protein sequence ID" value="TXE22156.1"/>
    <property type="molecule type" value="Genomic_DNA"/>
</dbReference>